<dbReference type="InterPro" id="IPR025702">
    <property type="entry name" value="OXD"/>
</dbReference>
<dbReference type="GO" id="GO:0046872">
    <property type="term" value="F:metal ion binding"/>
    <property type="evidence" value="ECO:0007669"/>
    <property type="project" value="UniProtKB-KW"/>
</dbReference>
<name>A0A5N5CYJ2_9PEZI</name>
<dbReference type="AlphaFoldDB" id="A0A5N5CYJ2"/>
<dbReference type="Proteomes" id="UP000325902">
    <property type="component" value="Unassembled WGS sequence"/>
</dbReference>
<evidence type="ECO:0000313" key="7">
    <source>
        <dbReference type="EMBL" id="KAB2570354.1"/>
    </source>
</evidence>
<evidence type="ECO:0000256" key="1">
    <source>
        <dbReference type="ARBA" id="ARBA00001970"/>
    </source>
</evidence>
<protein>
    <submittedName>
        <fullName evidence="7">Phenylacetaldoxime dehydratase</fullName>
    </submittedName>
</protein>
<gene>
    <name evidence="7" type="primary">oxd_1</name>
    <name evidence="7" type="ORF">DBV05_g10979</name>
</gene>
<dbReference type="GO" id="GO:0016829">
    <property type="term" value="F:lyase activity"/>
    <property type="evidence" value="ECO:0007669"/>
    <property type="project" value="UniProtKB-KW"/>
</dbReference>
<accession>A0A5N5CYJ2</accession>
<evidence type="ECO:0000256" key="2">
    <source>
        <dbReference type="ARBA" id="ARBA00022617"/>
    </source>
</evidence>
<keyword evidence="5" id="KW-0456">Lyase</keyword>
<dbReference type="OrthoDB" id="3359285at2759"/>
<proteinExistence type="predicted"/>
<evidence type="ECO:0000256" key="6">
    <source>
        <dbReference type="SAM" id="MobiDB-lite"/>
    </source>
</evidence>
<dbReference type="Pfam" id="PF13816">
    <property type="entry name" value="Dehydratase_hem"/>
    <property type="match status" value="1"/>
</dbReference>
<sequence length="395" mass="44017">MLEPAIPPHLQRPRTCPARLPHDAFEPPNAAYCARFPESITDLVMATICAQARSPAAELSPATDVLAPVLGFLKHADAKEGSGDGIGEEKRESLRPSAFDLISFRDAAGHHNVGVIAYWPGGRAVFERWAEASGFEAWWRGLDDASSPPSPLSPTSSSSEGAKEGKENDVGWFREVFFPTLDRYETVFSNQEAGEEGAARMRAGMSGPVREHVYWGSMRDRMPASQVDGLEGEKARTAVEGTTERHNSRVVVPGKKNLCVIRSGQDWSAMLPAERKLYLETIHPVLVKGMDFLRDEGRSIGCHSCRFVDELDLGDERKETERTFGFAFFEDMESLEKWSKSHRTHLDIFGRFLQYVKELDGNISLRLFHEVLVLKPEQQLLEYVGCHPKTGLMGV</sequence>
<keyword evidence="3" id="KW-0479">Metal-binding</keyword>
<feature type="region of interest" description="Disordered" evidence="6">
    <location>
        <begin position="145"/>
        <end position="167"/>
    </location>
</feature>
<evidence type="ECO:0000256" key="5">
    <source>
        <dbReference type="ARBA" id="ARBA00023239"/>
    </source>
</evidence>
<comment type="caution">
    <text evidence="7">The sequence shown here is derived from an EMBL/GenBank/DDBJ whole genome shotgun (WGS) entry which is preliminary data.</text>
</comment>
<keyword evidence="2" id="KW-0349">Heme</keyword>
<feature type="region of interest" description="Disordered" evidence="6">
    <location>
        <begin position="1"/>
        <end position="20"/>
    </location>
</feature>
<evidence type="ECO:0000256" key="3">
    <source>
        <dbReference type="ARBA" id="ARBA00022723"/>
    </source>
</evidence>
<keyword evidence="8" id="KW-1185">Reference proteome</keyword>
<evidence type="ECO:0000313" key="8">
    <source>
        <dbReference type="Proteomes" id="UP000325902"/>
    </source>
</evidence>
<comment type="cofactor">
    <cofactor evidence="1">
        <name>heme b</name>
        <dbReference type="ChEBI" id="CHEBI:60344"/>
    </cofactor>
</comment>
<keyword evidence="4" id="KW-0408">Iron</keyword>
<reference evidence="7 8" key="1">
    <citation type="journal article" date="2019" name="Sci. Rep.">
        <title>A multi-omics analysis of the grapevine pathogen Lasiodiplodia theobromae reveals that temperature affects the expression of virulence- and pathogenicity-related genes.</title>
        <authorList>
            <person name="Felix C."/>
            <person name="Meneses R."/>
            <person name="Goncalves M.F.M."/>
            <person name="Tilleman L."/>
            <person name="Duarte A.S."/>
            <person name="Jorrin-Novo J.V."/>
            <person name="Van de Peer Y."/>
            <person name="Deforce D."/>
            <person name="Van Nieuwerburgh F."/>
            <person name="Esteves A.C."/>
            <person name="Alves A."/>
        </authorList>
    </citation>
    <scope>NUCLEOTIDE SEQUENCE [LARGE SCALE GENOMIC DNA]</scope>
    <source>
        <strain evidence="7 8">LA-SOL3</strain>
    </source>
</reference>
<evidence type="ECO:0000256" key="4">
    <source>
        <dbReference type="ARBA" id="ARBA00023004"/>
    </source>
</evidence>
<organism evidence="7 8">
    <name type="scientific">Lasiodiplodia theobromae</name>
    <dbReference type="NCBI Taxonomy" id="45133"/>
    <lineage>
        <taxon>Eukaryota</taxon>
        <taxon>Fungi</taxon>
        <taxon>Dikarya</taxon>
        <taxon>Ascomycota</taxon>
        <taxon>Pezizomycotina</taxon>
        <taxon>Dothideomycetes</taxon>
        <taxon>Dothideomycetes incertae sedis</taxon>
        <taxon>Botryosphaeriales</taxon>
        <taxon>Botryosphaeriaceae</taxon>
        <taxon>Lasiodiplodia</taxon>
    </lineage>
</organism>
<dbReference type="EMBL" id="VCHE01000140">
    <property type="protein sequence ID" value="KAB2570354.1"/>
    <property type="molecule type" value="Genomic_DNA"/>
</dbReference>